<sequence length="272" mass="30803">MSEKPAKVKTKKKQRKSVETCRPTATKVDSKKSTGKKRKGPPNEQGPSTVKSKKSKSETAKAVDPPPSKSSKKRPKNTDEEDDLEEWADDSNNELSSNISTFSGKFGVGTTPKIDPFNLETSHFNFVRLVTDEISLEGLDGITLEALWTRISFTLKYKDPLPNTIRNFAWNIARFSNDIQFFKLQESREKLHIYDRYKDRDLVLGEVIDPVEAPLDIYPFCPVKEQNALGSASSFDTRVNISNEVRSMYLEEVEKRFVLLSILKCAVVFGML</sequence>
<evidence type="ECO:0000256" key="1">
    <source>
        <dbReference type="SAM" id="MobiDB-lite"/>
    </source>
</evidence>
<feature type="compositionally biased region" description="Polar residues" evidence="1">
    <location>
        <begin position="93"/>
        <end position="102"/>
    </location>
</feature>
<accession>A0A1Y1MZG7</accession>
<proteinExistence type="predicted"/>
<feature type="compositionally biased region" description="Acidic residues" evidence="1">
    <location>
        <begin position="79"/>
        <end position="92"/>
    </location>
</feature>
<evidence type="ECO:0000313" key="2">
    <source>
        <dbReference type="EMBL" id="JAV91062.1"/>
    </source>
</evidence>
<name>A0A1Y1MZG7_PHOPY</name>
<dbReference type="EMBL" id="GEZM01016891">
    <property type="protein sequence ID" value="JAV91062.1"/>
    <property type="molecule type" value="Transcribed_RNA"/>
</dbReference>
<reference evidence="2" key="1">
    <citation type="journal article" date="2016" name="Sci. Rep.">
        <title>Molecular characterization of firefly nuptial gifts: a multi-omics approach sheds light on postcopulatory sexual selection.</title>
        <authorList>
            <person name="Al-Wathiqui N."/>
            <person name="Fallon T.R."/>
            <person name="South A."/>
            <person name="Weng J.K."/>
            <person name="Lewis S.M."/>
        </authorList>
    </citation>
    <scope>NUCLEOTIDE SEQUENCE</scope>
</reference>
<dbReference type="AlphaFoldDB" id="A0A1Y1MZG7"/>
<feature type="region of interest" description="Disordered" evidence="1">
    <location>
        <begin position="1"/>
        <end position="102"/>
    </location>
</feature>
<organism evidence="2">
    <name type="scientific">Photinus pyralis</name>
    <name type="common">Common eastern firefly</name>
    <name type="synonym">Lampyris pyralis</name>
    <dbReference type="NCBI Taxonomy" id="7054"/>
    <lineage>
        <taxon>Eukaryota</taxon>
        <taxon>Metazoa</taxon>
        <taxon>Ecdysozoa</taxon>
        <taxon>Arthropoda</taxon>
        <taxon>Hexapoda</taxon>
        <taxon>Insecta</taxon>
        <taxon>Pterygota</taxon>
        <taxon>Neoptera</taxon>
        <taxon>Endopterygota</taxon>
        <taxon>Coleoptera</taxon>
        <taxon>Polyphaga</taxon>
        <taxon>Elateriformia</taxon>
        <taxon>Elateroidea</taxon>
        <taxon>Lampyridae</taxon>
        <taxon>Lampyrinae</taxon>
        <taxon>Photinus</taxon>
    </lineage>
</organism>
<protein>
    <submittedName>
        <fullName evidence="2">Uncharacterized protein</fullName>
    </submittedName>
</protein>